<name>A0A6D2JC48_9BRAS</name>
<keyword evidence="9" id="KW-0472">Membrane</keyword>
<dbReference type="Gene3D" id="3.40.50.720">
    <property type="entry name" value="NAD(P)-binding Rossmann-like Domain"/>
    <property type="match status" value="2"/>
</dbReference>
<keyword evidence="9" id="KW-1133">Transmembrane helix</keyword>
<evidence type="ECO:0000256" key="7">
    <source>
        <dbReference type="ARBA" id="ARBA00023002"/>
    </source>
</evidence>
<dbReference type="PANTHER" id="PTHR43391:SF76">
    <property type="entry name" value="11-BETA-HYDROXYSTEROID DEHYDROGENASE-LIKE 2-RELATED"/>
    <property type="match status" value="1"/>
</dbReference>
<evidence type="ECO:0000256" key="5">
    <source>
        <dbReference type="ARBA" id="ARBA00022955"/>
    </source>
</evidence>
<proteinExistence type="inferred from homology"/>
<keyword evidence="3" id="KW-0444">Lipid biosynthesis</keyword>
<protein>
    <submittedName>
        <fullName evidence="10">Uncharacterized protein</fullName>
    </submittedName>
</protein>
<dbReference type="InterPro" id="IPR002347">
    <property type="entry name" value="SDR_fam"/>
</dbReference>
<dbReference type="GO" id="GO:0016020">
    <property type="term" value="C:membrane"/>
    <property type="evidence" value="ECO:0007669"/>
    <property type="project" value="UniProtKB-SubCell"/>
</dbReference>
<keyword evidence="7" id="KW-0560">Oxidoreductase</keyword>
<evidence type="ECO:0000256" key="6">
    <source>
        <dbReference type="ARBA" id="ARBA00022968"/>
    </source>
</evidence>
<evidence type="ECO:0000256" key="4">
    <source>
        <dbReference type="ARBA" id="ARBA00022857"/>
    </source>
</evidence>
<reference evidence="10" key="1">
    <citation type="submission" date="2020-01" db="EMBL/GenBank/DDBJ databases">
        <authorList>
            <person name="Mishra B."/>
        </authorList>
    </citation>
    <scope>NUCLEOTIDE SEQUENCE [LARGE SCALE GENOMIC DNA]</scope>
</reference>
<evidence type="ECO:0000313" key="11">
    <source>
        <dbReference type="Proteomes" id="UP000467841"/>
    </source>
</evidence>
<keyword evidence="9" id="KW-0812">Transmembrane</keyword>
<sequence>MDMLVTILDLLFPPFTIIFLVLFYPFYLLLKLIIYISKHLRFENVAGKVVLITGASSGIGEHIAYEYAKKGAHLVLVARRKDRLEVVAEQSRQLGSGDVIVIPGDVANVEDCKKFIDETIQHFGKLDHLVNNAGITQTLLFENYTQIQEANPIMASKAALLRFFETLRVELNPDIKITIIFPGVIATDMSSPRFIEQYGSDFILSQSVSKCAKGIFRGIGRGETYIYEPSREKWVLLLKNLCPEIVDYLTNCLFVRYGKPYFKRE</sequence>
<dbReference type="InterPro" id="IPR036291">
    <property type="entry name" value="NAD(P)-bd_dom_sf"/>
</dbReference>
<evidence type="ECO:0000256" key="3">
    <source>
        <dbReference type="ARBA" id="ARBA00022516"/>
    </source>
</evidence>
<accession>A0A6D2JC48</accession>
<dbReference type="GO" id="GO:0016491">
    <property type="term" value="F:oxidoreductase activity"/>
    <property type="evidence" value="ECO:0007669"/>
    <property type="project" value="UniProtKB-KW"/>
</dbReference>
<comment type="subcellular location">
    <subcellularLocation>
        <location evidence="1">Membrane</location>
        <topology evidence="1">Single-pass type II membrane protein</topology>
    </subcellularLocation>
</comment>
<keyword evidence="8" id="KW-0443">Lipid metabolism</keyword>
<dbReference type="Proteomes" id="UP000467841">
    <property type="component" value="Unassembled WGS sequence"/>
</dbReference>
<comment type="caution">
    <text evidence="10">The sequence shown here is derived from an EMBL/GenBank/DDBJ whole genome shotgun (WGS) entry which is preliminary data.</text>
</comment>
<dbReference type="SUPFAM" id="SSF51735">
    <property type="entry name" value="NAD(P)-binding Rossmann-fold domains"/>
    <property type="match status" value="1"/>
</dbReference>
<dbReference type="PRINTS" id="PR00081">
    <property type="entry name" value="GDHRDH"/>
</dbReference>
<keyword evidence="5" id="KW-0752">Steroid biosynthesis</keyword>
<dbReference type="AlphaFoldDB" id="A0A6D2JC48"/>
<keyword evidence="11" id="KW-1185">Reference proteome</keyword>
<evidence type="ECO:0000313" key="10">
    <source>
        <dbReference type="EMBL" id="CAA7036642.1"/>
    </source>
</evidence>
<evidence type="ECO:0000256" key="8">
    <source>
        <dbReference type="ARBA" id="ARBA00023098"/>
    </source>
</evidence>
<keyword evidence="6" id="KW-0735">Signal-anchor</keyword>
<comment type="similarity">
    <text evidence="2">Belongs to the short-chain dehydrogenases/reductases (SDR) family.</text>
</comment>
<dbReference type="EMBL" id="CACVBM020001163">
    <property type="protein sequence ID" value="CAA7036642.1"/>
    <property type="molecule type" value="Genomic_DNA"/>
</dbReference>
<feature type="transmembrane region" description="Helical" evidence="9">
    <location>
        <begin position="12"/>
        <end position="34"/>
    </location>
</feature>
<evidence type="ECO:0000256" key="9">
    <source>
        <dbReference type="SAM" id="Phobius"/>
    </source>
</evidence>
<dbReference type="GO" id="GO:0005829">
    <property type="term" value="C:cytosol"/>
    <property type="evidence" value="ECO:0007669"/>
    <property type="project" value="TreeGrafter"/>
</dbReference>
<dbReference type="OrthoDB" id="47007at2759"/>
<evidence type="ECO:0000256" key="2">
    <source>
        <dbReference type="ARBA" id="ARBA00006484"/>
    </source>
</evidence>
<dbReference type="GO" id="GO:0006694">
    <property type="term" value="P:steroid biosynthetic process"/>
    <property type="evidence" value="ECO:0007669"/>
    <property type="project" value="UniProtKB-KW"/>
</dbReference>
<dbReference type="Pfam" id="PF00106">
    <property type="entry name" value="adh_short"/>
    <property type="match status" value="1"/>
</dbReference>
<organism evidence="10 11">
    <name type="scientific">Microthlaspi erraticum</name>
    <dbReference type="NCBI Taxonomy" id="1685480"/>
    <lineage>
        <taxon>Eukaryota</taxon>
        <taxon>Viridiplantae</taxon>
        <taxon>Streptophyta</taxon>
        <taxon>Embryophyta</taxon>
        <taxon>Tracheophyta</taxon>
        <taxon>Spermatophyta</taxon>
        <taxon>Magnoliopsida</taxon>
        <taxon>eudicotyledons</taxon>
        <taxon>Gunneridae</taxon>
        <taxon>Pentapetalae</taxon>
        <taxon>rosids</taxon>
        <taxon>malvids</taxon>
        <taxon>Brassicales</taxon>
        <taxon>Brassicaceae</taxon>
        <taxon>Coluteocarpeae</taxon>
        <taxon>Microthlaspi</taxon>
    </lineage>
</organism>
<keyword evidence="4" id="KW-0521">NADP</keyword>
<gene>
    <name evidence="10" type="ORF">MERR_LOCUS23877</name>
</gene>
<evidence type="ECO:0000256" key="1">
    <source>
        <dbReference type="ARBA" id="ARBA00004606"/>
    </source>
</evidence>
<dbReference type="PANTHER" id="PTHR43391">
    <property type="entry name" value="RETINOL DEHYDROGENASE-RELATED"/>
    <property type="match status" value="1"/>
</dbReference>